<name>A0ABS8TC29_DATST</name>
<protein>
    <submittedName>
        <fullName evidence="2">Uncharacterized protein</fullName>
    </submittedName>
</protein>
<evidence type="ECO:0000256" key="1">
    <source>
        <dbReference type="SAM" id="MobiDB-lite"/>
    </source>
</evidence>
<comment type="caution">
    <text evidence="2">The sequence shown here is derived from an EMBL/GenBank/DDBJ whole genome shotgun (WGS) entry which is preliminary data.</text>
</comment>
<feature type="compositionally biased region" description="Polar residues" evidence="1">
    <location>
        <begin position="91"/>
        <end position="110"/>
    </location>
</feature>
<dbReference type="Proteomes" id="UP000823775">
    <property type="component" value="Unassembled WGS sequence"/>
</dbReference>
<sequence length="182" mass="20827">MIKDGLKIGRITSLAALQSNSKAFQFGSLGWGKKKDKEIMGVLTQGDTSYYRQQFPRYQTNAQYYSSRPYYPTSPSYQSHSPNMSYPFYNMQQTYRSPRPPQNSQSNTPRPNLERKPPRVFTPRTKSLTQLFERMKAAGILHPTEAKPMNTSANWKNEVTILTMPKLPSMTKGIIRPIVALL</sequence>
<feature type="region of interest" description="Disordered" evidence="1">
    <location>
        <begin position="91"/>
        <end position="122"/>
    </location>
</feature>
<proteinExistence type="predicted"/>
<gene>
    <name evidence="2" type="ORF">HAX54_007627</name>
</gene>
<keyword evidence="3" id="KW-1185">Reference proteome</keyword>
<evidence type="ECO:0000313" key="2">
    <source>
        <dbReference type="EMBL" id="MCD7469012.1"/>
    </source>
</evidence>
<evidence type="ECO:0000313" key="3">
    <source>
        <dbReference type="Proteomes" id="UP000823775"/>
    </source>
</evidence>
<organism evidence="2 3">
    <name type="scientific">Datura stramonium</name>
    <name type="common">Jimsonweed</name>
    <name type="synonym">Common thornapple</name>
    <dbReference type="NCBI Taxonomy" id="4076"/>
    <lineage>
        <taxon>Eukaryota</taxon>
        <taxon>Viridiplantae</taxon>
        <taxon>Streptophyta</taxon>
        <taxon>Embryophyta</taxon>
        <taxon>Tracheophyta</taxon>
        <taxon>Spermatophyta</taxon>
        <taxon>Magnoliopsida</taxon>
        <taxon>eudicotyledons</taxon>
        <taxon>Gunneridae</taxon>
        <taxon>Pentapetalae</taxon>
        <taxon>asterids</taxon>
        <taxon>lamiids</taxon>
        <taxon>Solanales</taxon>
        <taxon>Solanaceae</taxon>
        <taxon>Solanoideae</taxon>
        <taxon>Datureae</taxon>
        <taxon>Datura</taxon>
    </lineage>
</organism>
<dbReference type="EMBL" id="JACEIK010001392">
    <property type="protein sequence ID" value="MCD7469012.1"/>
    <property type="molecule type" value="Genomic_DNA"/>
</dbReference>
<accession>A0ABS8TC29</accession>
<reference evidence="2 3" key="1">
    <citation type="journal article" date="2021" name="BMC Genomics">
        <title>Datura genome reveals duplications of psychoactive alkaloid biosynthetic genes and high mutation rate following tissue culture.</title>
        <authorList>
            <person name="Rajewski A."/>
            <person name="Carter-House D."/>
            <person name="Stajich J."/>
            <person name="Litt A."/>
        </authorList>
    </citation>
    <scope>NUCLEOTIDE SEQUENCE [LARGE SCALE GENOMIC DNA]</scope>
    <source>
        <strain evidence="2">AR-01</strain>
    </source>
</reference>